<dbReference type="GeneID" id="94170689"/>
<evidence type="ECO:0000256" key="1">
    <source>
        <dbReference type="SAM" id="MobiDB-lite"/>
    </source>
</evidence>
<proteinExistence type="predicted"/>
<dbReference type="KEGG" id="lenr:94170689"/>
<comment type="caution">
    <text evidence="2">The sequence shown here is derived from an EMBL/GenBank/DDBJ whole genome shotgun (WGS) entry which is preliminary data.</text>
</comment>
<reference evidence="2 3" key="1">
    <citation type="submission" date="2021-02" db="EMBL/GenBank/DDBJ databases">
        <title>Leishmania (Mundinia) enrietti genome sequencing and assembly.</title>
        <authorList>
            <person name="Almutairi H."/>
            <person name="Gatherer D."/>
        </authorList>
    </citation>
    <scope>NUCLEOTIDE SEQUENCE [LARGE SCALE GENOMIC DNA]</scope>
    <source>
        <strain evidence="2">CUR178</strain>
    </source>
</reference>
<organism evidence="2 3">
    <name type="scientific">Leishmania enriettii</name>
    <dbReference type="NCBI Taxonomy" id="5663"/>
    <lineage>
        <taxon>Eukaryota</taxon>
        <taxon>Discoba</taxon>
        <taxon>Euglenozoa</taxon>
        <taxon>Kinetoplastea</taxon>
        <taxon>Metakinetoplastina</taxon>
        <taxon>Trypanosomatida</taxon>
        <taxon>Trypanosomatidae</taxon>
        <taxon>Leishmaniinae</taxon>
        <taxon>Leishmania</taxon>
    </lineage>
</organism>
<name>A0A836HN73_LEIEN</name>
<evidence type="ECO:0000313" key="2">
    <source>
        <dbReference type="EMBL" id="KAG5479683.1"/>
    </source>
</evidence>
<keyword evidence="3" id="KW-1185">Reference proteome</keyword>
<feature type="region of interest" description="Disordered" evidence="1">
    <location>
        <begin position="61"/>
        <end position="82"/>
    </location>
</feature>
<protein>
    <submittedName>
        <fullName evidence="2">Uncharacterized protein</fullName>
    </submittedName>
</protein>
<accession>A0A836HN73</accession>
<dbReference type="EMBL" id="JAFHKP010000022">
    <property type="protein sequence ID" value="KAG5479683.1"/>
    <property type="molecule type" value="Genomic_DNA"/>
</dbReference>
<sequence length="82" mass="9611">MVISLPSAFTISMRRCSDQRYRLPLPRRQRQGTLRCVFPGSAKTRWRSRCSPRKCLASRQRVTHEVRPRSPEASCQSLPRLR</sequence>
<evidence type="ECO:0000313" key="3">
    <source>
        <dbReference type="Proteomes" id="UP000674179"/>
    </source>
</evidence>
<feature type="compositionally biased region" description="Polar residues" evidence="1">
    <location>
        <begin position="73"/>
        <end position="82"/>
    </location>
</feature>
<gene>
    <name evidence="2" type="ORF">CUR178_03446</name>
</gene>
<dbReference type="Proteomes" id="UP000674179">
    <property type="component" value="Chromosome 22"/>
</dbReference>
<dbReference type="RefSeq" id="XP_067693212.1">
    <property type="nucleotide sequence ID" value="XM_067835179.1"/>
</dbReference>
<dbReference type="AlphaFoldDB" id="A0A836HN73"/>